<dbReference type="Proteomes" id="UP001597510">
    <property type="component" value="Unassembled WGS sequence"/>
</dbReference>
<reference evidence="3" key="1">
    <citation type="journal article" date="2019" name="Int. J. Syst. Evol. Microbiol.">
        <title>The Global Catalogue of Microorganisms (GCM) 10K type strain sequencing project: providing services to taxonomists for standard genome sequencing and annotation.</title>
        <authorList>
            <consortium name="The Broad Institute Genomics Platform"/>
            <consortium name="The Broad Institute Genome Sequencing Center for Infectious Disease"/>
            <person name="Wu L."/>
            <person name="Ma J."/>
        </authorList>
    </citation>
    <scope>NUCLEOTIDE SEQUENCE [LARGE SCALE GENOMIC DNA]</scope>
    <source>
        <strain evidence="3">KCTC 52344</strain>
    </source>
</reference>
<comment type="caution">
    <text evidence="2">The sequence shown here is derived from an EMBL/GenBank/DDBJ whole genome shotgun (WGS) entry which is preliminary data.</text>
</comment>
<organism evidence="2 3">
    <name type="scientific">Emticicia soli</name>
    <dbReference type="NCBI Taxonomy" id="2027878"/>
    <lineage>
        <taxon>Bacteria</taxon>
        <taxon>Pseudomonadati</taxon>
        <taxon>Bacteroidota</taxon>
        <taxon>Cytophagia</taxon>
        <taxon>Cytophagales</taxon>
        <taxon>Leadbetterellaceae</taxon>
        <taxon>Emticicia</taxon>
    </lineage>
</organism>
<protein>
    <submittedName>
        <fullName evidence="2">Uncharacterized protein</fullName>
    </submittedName>
</protein>
<dbReference type="RefSeq" id="WP_340240823.1">
    <property type="nucleotide sequence ID" value="NZ_JBBEWC010000026.1"/>
</dbReference>
<name>A0ABW5J8R7_9BACT</name>
<feature type="transmembrane region" description="Helical" evidence="1">
    <location>
        <begin position="6"/>
        <end position="25"/>
    </location>
</feature>
<sequence length="45" mass="5392">MTTVDTIISIAVCCLIMGFARYIYVKKARRSYYDKFLRRRVVKEL</sequence>
<accession>A0ABW5J8R7</accession>
<dbReference type="EMBL" id="JBHULC010000015">
    <property type="protein sequence ID" value="MFD2522226.1"/>
    <property type="molecule type" value="Genomic_DNA"/>
</dbReference>
<gene>
    <name evidence="2" type="ORF">ACFSR2_15100</name>
</gene>
<evidence type="ECO:0000313" key="3">
    <source>
        <dbReference type="Proteomes" id="UP001597510"/>
    </source>
</evidence>
<evidence type="ECO:0000256" key="1">
    <source>
        <dbReference type="SAM" id="Phobius"/>
    </source>
</evidence>
<keyword evidence="1" id="KW-1133">Transmembrane helix</keyword>
<keyword evidence="1" id="KW-0812">Transmembrane</keyword>
<keyword evidence="1" id="KW-0472">Membrane</keyword>
<evidence type="ECO:0000313" key="2">
    <source>
        <dbReference type="EMBL" id="MFD2522226.1"/>
    </source>
</evidence>
<proteinExistence type="predicted"/>
<keyword evidence="3" id="KW-1185">Reference proteome</keyword>